<comment type="caution">
    <text evidence="9">The sequence shown here is derived from an EMBL/GenBank/DDBJ whole genome shotgun (WGS) entry which is preliminary data.</text>
</comment>
<sequence>MGGATDTSPQAIVSASLPNGTEPSGFAALPEDLELALALKNYVPDTPEERRLVRKIDLILLPCLWWMYILAYLDKGNIANANAAGLSEDLGLSDNEYSLFISVFFVGYFLCEVPSNLVMVNIRPSIYLSIIVFSWGCIVSGMSQSKSLAGFLVGRFFLGCVEAGMFPGALFILTCWYTKKEVGKRFCIFFTAGCVAPALGGIMAGAIIKSLDGTRGMPGWRWLLLIEGLITAFCATCLFFIIPDYPHNSRRFSAEERQLAHVRIMHDKSINVTLDSNTLTSKQAFKAVIADWKTWMFLVLYNLNGTCTTISYFIPTILKTLGYTKVTAQWMTAPIYVTGAISMLVFSYTSDRSQDRRWHLTGLHLVAVAACLTLLLVSNAVVKYVMMCLFIGGLYTALPLILNWASECISYPTKKRSVAIAFINSFCNLSMIYGSYLWPSADTRHILGFTTMASFCGAAALLAASVPVFIHFLPKTPATKAERELLALGASQSQPTVMST</sequence>
<reference evidence="9" key="1">
    <citation type="journal article" date="2021" name="Nat. Commun.">
        <title>Genetic determinants of endophytism in the Arabidopsis root mycobiome.</title>
        <authorList>
            <person name="Mesny F."/>
            <person name="Miyauchi S."/>
            <person name="Thiergart T."/>
            <person name="Pickel B."/>
            <person name="Atanasova L."/>
            <person name="Karlsson M."/>
            <person name="Huettel B."/>
            <person name="Barry K.W."/>
            <person name="Haridas S."/>
            <person name="Chen C."/>
            <person name="Bauer D."/>
            <person name="Andreopoulos W."/>
            <person name="Pangilinan J."/>
            <person name="LaButti K."/>
            <person name="Riley R."/>
            <person name="Lipzen A."/>
            <person name="Clum A."/>
            <person name="Drula E."/>
            <person name="Henrissat B."/>
            <person name="Kohler A."/>
            <person name="Grigoriev I.V."/>
            <person name="Martin F.M."/>
            <person name="Hacquard S."/>
        </authorList>
    </citation>
    <scope>NUCLEOTIDE SEQUENCE</scope>
    <source>
        <strain evidence="9">MPI-CAGE-AT-0147</strain>
    </source>
</reference>
<dbReference type="PROSITE" id="PS50850">
    <property type="entry name" value="MFS"/>
    <property type="match status" value="1"/>
</dbReference>
<feature type="transmembrane region" description="Helical" evidence="7">
    <location>
        <begin position="450"/>
        <end position="473"/>
    </location>
</feature>
<evidence type="ECO:0000313" key="10">
    <source>
        <dbReference type="Proteomes" id="UP000738349"/>
    </source>
</evidence>
<feature type="transmembrane region" description="Helical" evidence="7">
    <location>
        <begin position="358"/>
        <end position="378"/>
    </location>
</feature>
<keyword evidence="3 7" id="KW-0812">Transmembrane</keyword>
<feature type="transmembrane region" description="Helical" evidence="7">
    <location>
        <begin position="156"/>
        <end position="177"/>
    </location>
</feature>
<protein>
    <submittedName>
        <fullName evidence="9">Major facilitator superfamily domain-containing protein</fullName>
    </submittedName>
</protein>
<dbReference type="Gene3D" id="1.20.1250.20">
    <property type="entry name" value="MFS general substrate transporter like domains"/>
    <property type="match status" value="2"/>
</dbReference>
<feature type="transmembrane region" description="Helical" evidence="7">
    <location>
        <begin position="186"/>
        <end position="208"/>
    </location>
</feature>
<evidence type="ECO:0000256" key="3">
    <source>
        <dbReference type="ARBA" id="ARBA00022692"/>
    </source>
</evidence>
<dbReference type="PANTHER" id="PTHR43791">
    <property type="entry name" value="PERMEASE-RELATED"/>
    <property type="match status" value="1"/>
</dbReference>
<dbReference type="OrthoDB" id="2985014at2759"/>
<comment type="subcellular location">
    <subcellularLocation>
        <location evidence="1">Membrane</location>
        <topology evidence="1">Multi-pass membrane protein</topology>
    </subcellularLocation>
</comment>
<feature type="transmembrane region" description="Helical" evidence="7">
    <location>
        <begin position="126"/>
        <end position="144"/>
    </location>
</feature>
<feature type="transmembrane region" description="Helical" evidence="7">
    <location>
        <begin position="384"/>
        <end position="405"/>
    </location>
</feature>
<evidence type="ECO:0000256" key="1">
    <source>
        <dbReference type="ARBA" id="ARBA00004141"/>
    </source>
</evidence>
<dbReference type="AlphaFoldDB" id="A0A9P9E0B8"/>
<evidence type="ECO:0000256" key="2">
    <source>
        <dbReference type="ARBA" id="ARBA00022448"/>
    </source>
</evidence>
<keyword evidence="5 7" id="KW-0472">Membrane</keyword>
<evidence type="ECO:0000313" key="9">
    <source>
        <dbReference type="EMBL" id="KAH7129040.1"/>
    </source>
</evidence>
<dbReference type="Proteomes" id="UP000738349">
    <property type="component" value="Unassembled WGS sequence"/>
</dbReference>
<keyword evidence="4 7" id="KW-1133">Transmembrane helix</keyword>
<feature type="transmembrane region" description="Helical" evidence="7">
    <location>
        <begin position="220"/>
        <end position="242"/>
    </location>
</feature>
<dbReference type="FunFam" id="1.20.1250.20:FF:000057">
    <property type="entry name" value="MFS general substrate transporter"/>
    <property type="match status" value="1"/>
</dbReference>
<accession>A0A9P9E0B8</accession>
<dbReference type="PANTHER" id="PTHR43791:SF38">
    <property type="entry name" value="MAJOR FACILITATOR SUPERFAMILY (MFS) PROFILE DOMAIN-CONTAINING PROTEIN"/>
    <property type="match status" value="1"/>
</dbReference>
<keyword evidence="6" id="KW-0325">Glycoprotein</keyword>
<evidence type="ECO:0000256" key="5">
    <source>
        <dbReference type="ARBA" id="ARBA00023136"/>
    </source>
</evidence>
<dbReference type="SUPFAM" id="SSF103473">
    <property type="entry name" value="MFS general substrate transporter"/>
    <property type="match status" value="1"/>
</dbReference>
<feature type="transmembrane region" description="Helical" evidence="7">
    <location>
        <begin position="417"/>
        <end position="438"/>
    </location>
</feature>
<evidence type="ECO:0000256" key="4">
    <source>
        <dbReference type="ARBA" id="ARBA00022989"/>
    </source>
</evidence>
<dbReference type="Pfam" id="PF07690">
    <property type="entry name" value="MFS_1"/>
    <property type="match status" value="1"/>
</dbReference>
<evidence type="ECO:0000256" key="7">
    <source>
        <dbReference type="SAM" id="Phobius"/>
    </source>
</evidence>
<evidence type="ECO:0000256" key="6">
    <source>
        <dbReference type="ARBA" id="ARBA00023180"/>
    </source>
</evidence>
<feature type="transmembrane region" description="Helical" evidence="7">
    <location>
        <begin position="56"/>
        <end position="73"/>
    </location>
</feature>
<organism evidence="9 10">
    <name type="scientific">Dactylonectria macrodidyma</name>
    <dbReference type="NCBI Taxonomy" id="307937"/>
    <lineage>
        <taxon>Eukaryota</taxon>
        <taxon>Fungi</taxon>
        <taxon>Dikarya</taxon>
        <taxon>Ascomycota</taxon>
        <taxon>Pezizomycotina</taxon>
        <taxon>Sordariomycetes</taxon>
        <taxon>Hypocreomycetidae</taxon>
        <taxon>Hypocreales</taxon>
        <taxon>Nectriaceae</taxon>
        <taxon>Dactylonectria</taxon>
    </lineage>
</organism>
<dbReference type="InterPro" id="IPR011701">
    <property type="entry name" value="MFS"/>
</dbReference>
<feature type="domain" description="Major facilitator superfamily (MFS) profile" evidence="8">
    <location>
        <begin position="60"/>
        <end position="477"/>
    </location>
</feature>
<keyword evidence="2" id="KW-0813">Transport</keyword>
<feature type="transmembrane region" description="Helical" evidence="7">
    <location>
        <begin position="97"/>
        <end position="119"/>
    </location>
</feature>
<dbReference type="GO" id="GO:0016020">
    <property type="term" value="C:membrane"/>
    <property type="evidence" value="ECO:0007669"/>
    <property type="project" value="UniProtKB-SubCell"/>
</dbReference>
<name>A0A9P9E0B8_9HYPO</name>
<proteinExistence type="predicted"/>
<evidence type="ECO:0000259" key="8">
    <source>
        <dbReference type="PROSITE" id="PS50850"/>
    </source>
</evidence>
<gene>
    <name evidence="9" type="ORF">EDB81DRAFT_808628</name>
</gene>
<keyword evidence="10" id="KW-1185">Reference proteome</keyword>
<dbReference type="EMBL" id="JAGMUV010000018">
    <property type="protein sequence ID" value="KAH7129040.1"/>
    <property type="molecule type" value="Genomic_DNA"/>
</dbReference>
<dbReference type="GO" id="GO:0022857">
    <property type="term" value="F:transmembrane transporter activity"/>
    <property type="evidence" value="ECO:0007669"/>
    <property type="project" value="InterPro"/>
</dbReference>
<feature type="transmembrane region" description="Helical" evidence="7">
    <location>
        <begin position="295"/>
        <end position="314"/>
    </location>
</feature>
<dbReference type="InterPro" id="IPR036259">
    <property type="entry name" value="MFS_trans_sf"/>
</dbReference>
<feature type="transmembrane region" description="Helical" evidence="7">
    <location>
        <begin position="326"/>
        <end position="346"/>
    </location>
</feature>
<dbReference type="InterPro" id="IPR020846">
    <property type="entry name" value="MFS_dom"/>
</dbReference>